<accession>A0ABU1J643</accession>
<organism evidence="7 8">
    <name type="scientific">Arthrobacter russicus</name>
    <dbReference type="NCBI Taxonomy" id="172040"/>
    <lineage>
        <taxon>Bacteria</taxon>
        <taxon>Bacillati</taxon>
        <taxon>Actinomycetota</taxon>
        <taxon>Actinomycetes</taxon>
        <taxon>Micrococcales</taxon>
        <taxon>Micrococcaceae</taxon>
        <taxon>Arthrobacter</taxon>
    </lineage>
</organism>
<protein>
    <recommendedName>
        <fullName evidence="5">Putative pre-16S rRNA nuclease</fullName>
        <ecNumber evidence="5">3.1.-.-</ecNumber>
    </recommendedName>
</protein>
<keyword evidence="2 5" id="KW-0690">Ribosome biogenesis</keyword>
<proteinExistence type="inferred from homology"/>
<dbReference type="EC" id="3.1.-.-" evidence="5"/>
<dbReference type="NCBIfam" id="TIGR00250">
    <property type="entry name" value="RNAse_H_YqgF"/>
    <property type="match status" value="1"/>
</dbReference>
<comment type="similarity">
    <text evidence="5">Belongs to the YqgF HJR family.</text>
</comment>
<dbReference type="CDD" id="cd16964">
    <property type="entry name" value="YqgF"/>
    <property type="match status" value="1"/>
</dbReference>
<sequence length="173" mass="18022">MASRGVRLGVDVGTVRMGVAQCDPEGILATPLRTVQRDPKRNSDLRVIVKDALELSAVTVYVGLPQTLRGGESGSAALARELAQQLAGMLQDAGSTAEVRLIDERLSSISAHQQLRAAGMTGREQRKVVDQVAAAGILQHALEMEKSIGCAVGEAVAAGPRPGESRSEGDGGQ</sequence>
<dbReference type="PANTHER" id="PTHR33317:SF4">
    <property type="entry name" value="POLYNUCLEOTIDYL TRANSFERASE, RIBONUCLEASE H-LIKE SUPERFAMILY PROTEIN"/>
    <property type="match status" value="1"/>
</dbReference>
<dbReference type="PANTHER" id="PTHR33317">
    <property type="entry name" value="POLYNUCLEOTIDYL TRANSFERASE, RIBONUCLEASE H-LIKE SUPERFAMILY PROTEIN"/>
    <property type="match status" value="1"/>
</dbReference>
<evidence type="ECO:0000256" key="1">
    <source>
        <dbReference type="ARBA" id="ARBA00022490"/>
    </source>
</evidence>
<dbReference type="InterPro" id="IPR005227">
    <property type="entry name" value="YqgF"/>
</dbReference>
<keyword evidence="8" id="KW-1185">Reference proteome</keyword>
<evidence type="ECO:0000256" key="2">
    <source>
        <dbReference type="ARBA" id="ARBA00022517"/>
    </source>
</evidence>
<gene>
    <name evidence="7" type="ORF">JOE69_000128</name>
</gene>
<comment type="subcellular location">
    <subcellularLocation>
        <location evidence="5">Cytoplasm</location>
    </subcellularLocation>
</comment>
<dbReference type="InterPro" id="IPR037027">
    <property type="entry name" value="YqgF/RNaseH-like_dom_sf"/>
</dbReference>
<dbReference type="Gene3D" id="3.30.420.140">
    <property type="entry name" value="YqgF/RNase H-like domain"/>
    <property type="match status" value="1"/>
</dbReference>
<dbReference type="InterPro" id="IPR012337">
    <property type="entry name" value="RNaseH-like_sf"/>
</dbReference>
<evidence type="ECO:0000256" key="5">
    <source>
        <dbReference type="HAMAP-Rule" id="MF_00651"/>
    </source>
</evidence>
<dbReference type="Proteomes" id="UP001185069">
    <property type="component" value="Unassembled WGS sequence"/>
</dbReference>
<dbReference type="GO" id="GO:0016787">
    <property type="term" value="F:hydrolase activity"/>
    <property type="evidence" value="ECO:0007669"/>
    <property type="project" value="UniProtKB-KW"/>
</dbReference>
<evidence type="ECO:0000313" key="8">
    <source>
        <dbReference type="Proteomes" id="UP001185069"/>
    </source>
</evidence>
<keyword evidence="4 5" id="KW-0378">Hydrolase</keyword>
<comment type="caution">
    <text evidence="7">The sequence shown here is derived from an EMBL/GenBank/DDBJ whole genome shotgun (WGS) entry which is preliminary data.</text>
</comment>
<dbReference type="HAMAP" id="MF_00651">
    <property type="entry name" value="Nuclease_YqgF"/>
    <property type="match status" value="1"/>
</dbReference>
<dbReference type="Pfam" id="PF03652">
    <property type="entry name" value="RuvX"/>
    <property type="match status" value="1"/>
</dbReference>
<dbReference type="EMBL" id="JAVDQF010000001">
    <property type="protein sequence ID" value="MDR6267890.1"/>
    <property type="molecule type" value="Genomic_DNA"/>
</dbReference>
<dbReference type="RefSeq" id="WP_309795194.1">
    <property type="nucleotide sequence ID" value="NZ_BAAAHY010000006.1"/>
</dbReference>
<dbReference type="SUPFAM" id="SSF53098">
    <property type="entry name" value="Ribonuclease H-like"/>
    <property type="match status" value="1"/>
</dbReference>
<dbReference type="InterPro" id="IPR006641">
    <property type="entry name" value="YqgF/RNaseH-like_dom"/>
</dbReference>
<keyword evidence="3 5" id="KW-0540">Nuclease</keyword>
<evidence type="ECO:0000256" key="4">
    <source>
        <dbReference type="ARBA" id="ARBA00022801"/>
    </source>
</evidence>
<evidence type="ECO:0000256" key="3">
    <source>
        <dbReference type="ARBA" id="ARBA00022722"/>
    </source>
</evidence>
<dbReference type="SMART" id="SM00732">
    <property type="entry name" value="YqgFc"/>
    <property type="match status" value="1"/>
</dbReference>
<evidence type="ECO:0000313" key="7">
    <source>
        <dbReference type="EMBL" id="MDR6267890.1"/>
    </source>
</evidence>
<comment type="function">
    <text evidence="5">Could be a nuclease involved in processing of the 5'-end of pre-16S rRNA.</text>
</comment>
<feature type="domain" description="YqgF/RNase H-like" evidence="6">
    <location>
        <begin position="5"/>
        <end position="111"/>
    </location>
</feature>
<reference evidence="7 8" key="1">
    <citation type="submission" date="2023-07" db="EMBL/GenBank/DDBJ databases">
        <title>Sequencing the genomes of 1000 actinobacteria strains.</title>
        <authorList>
            <person name="Klenk H.-P."/>
        </authorList>
    </citation>
    <scope>NUCLEOTIDE SEQUENCE [LARGE SCALE GENOMIC DNA]</scope>
    <source>
        <strain evidence="7 8">DSM 14555</strain>
    </source>
</reference>
<evidence type="ECO:0000259" key="6">
    <source>
        <dbReference type="SMART" id="SM00732"/>
    </source>
</evidence>
<keyword evidence="1 5" id="KW-0963">Cytoplasm</keyword>
<name>A0ABU1J643_9MICC</name>